<reference evidence="4 5" key="1">
    <citation type="submission" date="2024-02" db="EMBL/GenBank/DDBJ databases">
        <authorList>
            <person name="Chen Y."/>
            <person name="Shah S."/>
            <person name="Dougan E. K."/>
            <person name="Thang M."/>
            <person name="Chan C."/>
        </authorList>
    </citation>
    <scope>NUCLEOTIDE SEQUENCE [LARGE SCALE GENOMIC DNA]</scope>
</reference>
<dbReference type="InterPro" id="IPR016024">
    <property type="entry name" value="ARM-type_fold"/>
</dbReference>
<feature type="region of interest" description="Disordered" evidence="2">
    <location>
        <begin position="398"/>
        <end position="436"/>
    </location>
</feature>
<feature type="region of interest" description="Disordered" evidence="2">
    <location>
        <begin position="589"/>
        <end position="627"/>
    </location>
</feature>
<dbReference type="Proteomes" id="UP001642484">
    <property type="component" value="Unassembled WGS sequence"/>
</dbReference>
<proteinExistence type="predicted"/>
<keyword evidence="3" id="KW-0732">Signal</keyword>
<evidence type="ECO:0000256" key="1">
    <source>
        <dbReference type="SAM" id="Coils"/>
    </source>
</evidence>
<gene>
    <name evidence="4" type="ORF">CCMP2556_LOCUS10185</name>
</gene>
<feature type="coiled-coil region" evidence="1">
    <location>
        <begin position="93"/>
        <end position="141"/>
    </location>
</feature>
<dbReference type="SUPFAM" id="SSF48371">
    <property type="entry name" value="ARM repeat"/>
    <property type="match status" value="1"/>
</dbReference>
<keyword evidence="1" id="KW-0175">Coiled coil</keyword>
<dbReference type="InterPro" id="IPR011989">
    <property type="entry name" value="ARM-like"/>
</dbReference>
<evidence type="ECO:0000256" key="3">
    <source>
        <dbReference type="SAM" id="SignalP"/>
    </source>
</evidence>
<evidence type="ECO:0000313" key="4">
    <source>
        <dbReference type="EMBL" id="CAK9010736.1"/>
    </source>
</evidence>
<dbReference type="Gene3D" id="1.25.10.10">
    <property type="entry name" value="Leucine-rich Repeat Variant"/>
    <property type="match status" value="1"/>
</dbReference>
<feature type="compositionally biased region" description="Basic and acidic residues" evidence="2">
    <location>
        <begin position="421"/>
        <end position="436"/>
    </location>
</feature>
<sequence length="1265" mass="143724">MARLLCLAILAGVAGAGGAKFNEDAAVPELAKKRLVQLEAKAELAQLREQVALAEEEEFEVQERLQTSQEHVASLEQKLRDLSGGSSVGVSFLQTASDSLRATQAKLVEEQDRAEVDGLLLRQKRREVALAKAKLEMLQVLQKKMEATGYKREELLVETHRMMDTPMFEGSSMPTTVDAMVELPYLEDPSVRAEGVALGRTREEQKVQRSDHQRLEQLTAAEGQRLQQAQQRQAEGQLRLQRLQQERQRLEASVQRSKQLGHSDATYAALEEKRRTQAALEAKEKEVAATEAEVAKAKEEISLQKATLKQVQDSASVLREESNKENSKIQQVQKQEEDMEKQRKELVEEEQILDEVAKLKKQSTALQVEAAEENATRQALQTELMREQKQTQRIMEHAQKQLEEEEQLAEAEASEAEEELAEAKIEEESESKEQEIKMRRKYLAEQAILNKRFEEQKGAIREKEKAKAFAALEPLRKEIAALEETVNALKKKIREDEEDALTEVTELQQKLVHERDAKKKRVTEHQYEVKRMQNRYLKLRRQAEEKLKKMDLELERSKAEMPEEQQHLQEVQTQLARVKERLAKAKETLAEEKATTQRRLEDVRNAAKQKESDQAAKLRQMKEQDDKEARQWKEKVEAVKAAKQRDIQSAVQKEELKLKQLQEEHSARKAEVLQKALDKEEEQLRKAQAYLAKEMKAAELATSKVQAMHLESKEKQKVEEAVLTWRSALQSTLARPPGLQPASACEKQLTQLQRHVLAFCERVTPGLKNGSYDWLTHVTDVDPRNMAKNIMYALQWGQRDASHGLLFTKRSFVKMNSTLLLWSGVSPSVRAKWCTSLNMFMLHAGGNDDIQTPFGGILEEEGMKSSDGRPLHDCEWAKQEPIWQSASDAVVWRNGADLVRFLVKKPLVKEKWTLQRTVFFRSELPTLARYPPARGFRVLNEHPHVRCHHLMPLIRGKIEETGLLEDWQKVETFSCVNVAEMEHPETAEQTELKSFESKATEFLKPGEKITQDCRFDKVTKERYPGCLAMGHIELELFREVANQLPPSYEPHLSNLRLPALLKQYGPQVVTILPDVMEMFDTVIALELYLVQFTQGPDKDAFQELARPGLEDLPEALPLLEKALYSDHDAGVAAANALEPLAKEEPEKVLPCLLKRPRGDSSGRHLLLLALLKSIGQKPPETGVPMLHELLTCPDWQIRIDVIQLLQKIAPKAPAAVATELNHIIQNDSENYVRLTAADALKDIQTGATEGLPLSSDPSNQSGPGL</sequence>
<protein>
    <submittedName>
        <fullName evidence="4">Uncharacterized protein</fullName>
    </submittedName>
</protein>
<feature type="signal peptide" evidence="3">
    <location>
        <begin position="1"/>
        <end position="18"/>
    </location>
</feature>
<keyword evidence="5" id="KW-1185">Reference proteome</keyword>
<feature type="compositionally biased region" description="Basic and acidic residues" evidence="2">
    <location>
        <begin position="318"/>
        <end position="327"/>
    </location>
</feature>
<evidence type="ECO:0000313" key="5">
    <source>
        <dbReference type="Proteomes" id="UP001642484"/>
    </source>
</evidence>
<name>A0ABP0J8M0_9DINO</name>
<dbReference type="EMBL" id="CAXAMN010004714">
    <property type="protein sequence ID" value="CAK9010736.1"/>
    <property type="molecule type" value="Genomic_DNA"/>
</dbReference>
<organism evidence="4 5">
    <name type="scientific">Durusdinium trenchii</name>
    <dbReference type="NCBI Taxonomy" id="1381693"/>
    <lineage>
        <taxon>Eukaryota</taxon>
        <taxon>Sar</taxon>
        <taxon>Alveolata</taxon>
        <taxon>Dinophyceae</taxon>
        <taxon>Suessiales</taxon>
        <taxon>Symbiodiniaceae</taxon>
        <taxon>Durusdinium</taxon>
    </lineage>
</organism>
<evidence type="ECO:0000256" key="2">
    <source>
        <dbReference type="SAM" id="MobiDB-lite"/>
    </source>
</evidence>
<feature type="chain" id="PRO_5047003634" evidence="3">
    <location>
        <begin position="19"/>
        <end position="1265"/>
    </location>
</feature>
<accession>A0ABP0J8M0</accession>
<feature type="compositionally biased region" description="Acidic residues" evidence="2">
    <location>
        <begin position="403"/>
        <end position="420"/>
    </location>
</feature>
<feature type="region of interest" description="Disordered" evidence="2">
    <location>
        <begin position="317"/>
        <end position="336"/>
    </location>
</feature>
<comment type="caution">
    <text evidence="4">The sequence shown here is derived from an EMBL/GenBank/DDBJ whole genome shotgun (WGS) entry which is preliminary data.</text>
</comment>
<feature type="coiled-coil region" evidence="1">
    <location>
        <begin position="30"/>
        <end position="64"/>
    </location>
</feature>